<name>A0A652ZWN8_9SPIR</name>
<proteinExistence type="predicted"/>
<evidence type="ECO:0008006" key="3">
    <source>
        <dbReference type="Google" id="ProtNLM"/>
    </source>
</evidence>
<dbReference type="AlphaFoldDB" id="A0A652ZWN8"/>
<dbReference type="InterPro" id="IPR036779">
    <property type="entry name" value="LysM_dom_sf"/>
</dbReference>
<dbReference type="Gene3D" id="3.10.350.10">
    <property type="entry name" value="LysM domain"/>
    <property type="match status" value="1"/>
</dbReference>
<evidence type="ECO:0000313" key="2">
    <source>
        <dbReference type="EMBL" id="VBB40228.1"/>
    </source>
</evidence>
<feature type="region of interest" description="Disordered" evidence="1">
    <location>
        <begin position="636"/>
        <end position="656"/>
    </location>
</feature>
<accession>A0A652ZWN8</accession>
<dbReference type="EMBL" id="UPXP01000021">
    <property type="protein sequence ID" value="VBB40228.1"/>
    <property type="molecule type" value="Genomic_DNA"/>
</dbReference>
<reference evidence="2" key="1">
    <citation type="submission" date="2018-07" db="EMBL/GenBank/DDBJ databases">
        <authorList>
            <consortium name="Genoscope - CEA"/>
            <person name="William W."/>
        </authorList>
    </citation>
    <scope>NUCLEOTIDE SEQUENCE</scope>
    <source>
        <strain evidence="2">IK1</strain>
    </source>
</reference>
<protein>
    <recommendedName>
        <fullName evidence="3">LysM domain-containing protein</fullName>
    </recommendedName>
</protein>
<gene>
    <name evidence="2" type="ORF">TRIP_E280205</name>
</gene>
<organism evidence="2">
    <name type="scientific">uncultured Spirochaetota bacterium</name>
    <dbReference type="NCBI Taxonomy" id="460511"/>
    <lineage>
        <taxon>Bacteria</taxon>
        <taxon>Pseudomonadati</taxon>
        <taxon>Spirochaetota</taxon>
        <taxon>environmental samples</taxon>
    </lineage>
</organism>
<sequence>MVSAGAEGKALEAKEQALTAQEKALELGADKNAPEQYSSATDIMNEALANHAAANYESSYLWFVDAKTAFNAAAEVSAGLKSENETALAAAREAVAASEKKAATAGVEDTVYLPEAKYYLSRAEIQSENALFADSTYNANEAVNYAGMSERFVDGKIAEKTKADTAIGDAKTRMAWAENNEVAKDYPAEYKEASAAMQGAELAYANERYAPAAELAGEVSSILSDEFQAQVLAEREKTAAANAAKADADAAMADAQARMAWANENGIKEDYPEEYSAASTSMISSFNAFGKAEYSEATAKAKEVSSILSDEFKAQVQADREAEAKADTAIGDAKTRMAWAENNEIAKDYPAEYKEASAAMQGAELAYANKRYAPAAELAGEVSSILSDEFQAQVLAGREAATRLAAEKAAADAAIGDAKTRMAWAENNEIAKDYPAEYKEASAAMQGAELAYANERYAPAAELAGEVSSILSDEFQAQVLAGREKTAAANAAKADADAAKAAALTELDNAQARYDWAKGNNAENNYPDLFAKGGSDLAKAKQSYDSGNYADASAMAKEAMKSLSNIKAFAPLPAVYIVRLIPERRDCLWRIAEYPFIYNNPLKWPVLYEANKKTFRDPSNPDLIFPDQVLNIPAIKGESRSGTWDPKKTYDPLPKK</sequence>
<evidence type="ECO:0000256" key="1">
    <source>
        <dbReference type="SAM" id="MobiDB-lite"/>
    </source>
</evidence>
<feature type="compositionally biased region" description="Basic and acidic residues" evidence="1">
    <location>
        <begin position="645"/>
        <end position="656"/>
    </location>
</feature>